<feature type="domain" description="Alpha/beta hydrolase fold-3" evidence="1">
    <location>
        <begin position="92"/>
        <end position="296"/>
    </location>
</feature>
<dbReference type="InterPro" id="IPR029058">
    <property type="entry name" value="AB_hydrolase_fold"/>
</dbReference>
<dbReference type="Pfam" id="PF07859">
    <property type="entry name" value="Abhydrolase_3"/>
    <property type="match status" value="1"/>
</dbReference>
<dbReference type="SUPFAM" id="SSF53474">
    <property type="entry name" value="alpha/beta-Hydrolases"/>
    <property type="match status" value="1"/>
</dbReference>
<evidence type="ECO:0000259" key="1">
    <source>
        <dbReference type="Pfam" id="PF07859"/>
    </source>
</evidence>
<dbReference type="Proteomes" id="UP000030685">
    <property type="component" value="Unassembled WGS sequence"/>
</dbReference>
<dbReference type="GO" id="GO:0016787">
    <property type="term" value="F:hydrolase activity"/>
    <property type="evidence" value="ECO:0007669"/>
    <property type="project" value="InterPro"/>
</dbReference>
<reference evidence="2" key="2">
    <citation type="submission" date="2012-05" db="EMBL/GenBank/DDBJ databases">
        <title>The Genome Annotation of Fusarium oxysporum II5.</title>
        <authorList>
            <consortium name="The Broad Institute Genomics Platform"/>
            <person name="Ma L.-J."/>
            <person name="Corby-Kistler H."/>
            <person name="Broz K."/>
            <person name="Gale L.R."/>
            <person name="Jonkers W."/>
            <person name="O'Donnell K."/>
            <person name="Ploetz R."/>
            <person name="Steinberg C."/>
            <person name="Schwartz D.C."/>
            <person name="VanEtten H."/>
            <person name="Zhou S."/>
            <person name="Young S.K."/>
            <person name="Zeng Q."/>
            <person name="Gargeya S."/>
            <person name="Fitzgerald M."/>
            <person name="Abouelleil A."/>
            <person name="Alvarado L."/>
            <person name="Chapman S.B."/>
            <person name="Gainer-Dewar J."/>
            <person name="Goldberg J."/>
            <person name="Griggs A."/>
            <person name="Gujja S."/>
            <person name="Hansen M."/>
            <person name="Howarth C."/>
            <person name="Imamovic A."/>
            <person name="Ireland A."/>
            <person name="Larimer J."/>
            <person name="McCowan C."/>
            <person name="Murphy C."/>
            <person name="Pearson M."/>
            <person name="Poon T.W."/>
            <person name="Priest M."/>
            <person name="Roberts A."/>
            <person name="Saif S."/>
            <person name="Shea T."/>
            <person name="Sykes S."/>
            <person name="Wortman J."/>
            <person name="Nusbaum C."/>
            <person name="Birren B."/>
        </authorList>
    </citation>
    <scope>NUCLEOTIDE SEQUENCE</scope>
    <source>
        <strain evidence="2">54006</strain>
    </source>
</reference>
<organism evidence="2">
    <name type="scientific">Fusarium odoratissimum (strain NRRL 54006)</name>
    <dbReference type="NCBI Taxonomy" id="1089451"/>
    <lineage>
        <taxon>Eukaryota</taxon>
        <taxon>Fungi</taxon>
        <taxon>Dikarya</taxon>
        <taxon>Ascomycota</taxon>
        <taxon>Pezizomycotina</taxon>
        <taxon>Sordariomycetes</taxon>
        <taxon>Hypocreomycetidae</taxon>
        <taxon>Hypocreales</taxon>
        <taxon>Nectriaceae</taxon>
        <taxon>Fusarium</taxon>
        <taxon>Fusarium oxysporum species complex</taxon>
        <taxon>Fusarium oxysporum f. sp. cubense (strain race 4)</taxon>
    </lineage>
</organism>
<name>X0K8R0_FUSO5</name>
<protein>
    <recommendedName>
        <fullName evidence="1">Alpha/beta hydrolase fold-3 domain-containing protein</fullName>
    </recommendedName>
</protein>
<dbReference type="AlphaFoldDB" id="X0K8R0"/>
<dbReference type="EMBL" id="JH658272">
    <property type="protein sequence ID" value="EXM09818.1"/>
    <property type="molecule type" value="Genomic_DNA"/>
</dbReference>
<dbReference type="PANTHER" id="PTHR23024:SF584">
    <property type="entry name" value="FAMILY PROTEIN, PUTATIVE (AFU_ORTHOLOGUE AFUA_3G14530)-RELATED"/>
    <property type="match status" value="1"/>
</dbReference>
<dbReference type="RefSeq" id="XP_031071907.1">
    <property type="nucleotide sequence ID" value="XM_031196140.1"/>
</dbReference>
<dbReference type="VEuPathDB" id="FungiDB:FOIG_00138"/>
<gene>
    <name evidence="2" type="ORF">FOIG_00138</name>
</gene>
<dbReference type="PANTHER" id="PTHR23024">
    <property type="entry name" value="ARYLACETAMIDE DEACETYLASE"/>
    <property type="match status" value="1"/>
</dbReference>
<sequence>MMVSSIIHHLYTWLRPSLVAIFYRNIPWALRWRLLVFQPAALLTYSIATIPCLLYRAYTVEYLHISPDRYVRALIFKAAGVGKGRALRPLHVNFHSGAFMGGLPEGHAYFDQLVSEQTGAVVVDVDYRVAPEHVFPAAIDDADATIKWLQENAEERWGADPTLMTTSGFSAGGNLAFAVTQQRSCQAPSPTAIKAIATFYAVIDFRLSPWEKPHADNMPKNDPAKIFLPLFDAYAAPARSKHFRDPRLSPVLSEKETLPERILLVVPGIDILVTEQTEFAERINEEDGEREVQRVEIWYEKDLFHGYLEEYTSVPFSQLPVAKQREYKMLVVRQFPSAWRTGRALRFREFQAKDLCPQPKGPPYKDQPGWNKDTLRQFEEGALLLKHKHVQMSLKYDRLEKKTHQQKSFLKTLLEPYHTDFSPGLEMHPLDKCGAVGHFESHPKLVSGRYLLFNQWTFTNPWKDGTIVLGELGRFGACEHQRMTGIPDGFSEPFVICVDEAFKNPGCQVDGMCPYCLMEFRSVQQRISCKCGCGGTLGLQTRVGLRFGEHK</sequence>
<dbReference type="HOGENOM" id="CLU_494351_0_0_1"/>
<reference evidence="2" key="1">
    <citation type="submission" date="2011-11" db="EMBL/GenBank/DDBJ databases">
        <title>The Genome Sequence of Fusarium oxysporum II5.</title>
        <authorList>
            <consortium name="The Broad Institute Genome Sequencing Platform"/>
            <person name="Ma L.-J."/>
            <person name="Gale L.R."/>
            <person name="Schwartz D.C."/>
            <person name="Zhou S."/>
            <person name="Corby-Kistler H."/>
            <person name="Young S.K."/>
            <person name="Zeng Q."/>
            <person name="Gargeya S."/>
            <person name="Fitzgerald M."/>
            <person name="Haas B."/>
            <person name="Abouelleil A."/>
            <person name="Alvarado L."/>
            <person name="Arachchi H.M."/>
            <person name="Berlin A."/>
            <person name="Brown A."/>
            <person name="Chapman S.B."/>
            <person name="Chen Z."/>
            <person name="Dunbar C."/>
            <person name="Freedman E."/>
            <person name="Gearin G."/>
            <person name="Goldberg J."/>
            <person name="Griggs A."/>
            <person name="Gujja S."/>
            <person name="Heiman D."/>
            <person name="Howarth C."/>
            <person name="Larson L."/>
            <person name="Lui A."/>
            <person name="MacDonald P.J.P."/>
            <person name="Montmayeur A."/>
            <person name="Murphy C."/>
            <person name="Neiman D."/>
            <person name="Pearson M."/>
            <person name="Priest M."/>
            <person name="Roberts A."/>
            <person name="Saif S."/>
            <person name="Shea T."/>
            <person name="Shenoy N."/>
            <person name="Sisk P."/>
            <person name="Stolte C."/>
            <person name="Sykes S."/>
            <person name="Wortman J."/>
            <person name="Nusbaum C."/>
            <person name="Birren B."/>
        </authorList>
    </citation>
    <scope>NUCLEOTIDE SEQUENCE [LARGE SCALE GENOMIC DNA]</scope>
    <source>
        <strain evidence="2">54006</strain>
    </source>
</reference>
<dbReference type="Gene3D" id="3.40.50.1820">
    <property type="entry name" value="alpha/beta hydrolase"/>
    <property type="match status" value="1"/>
</dbReference>
<dbReference type="InterPro" id="IPR050466">
    <property type="entry name" value="Carboxylest/Gibb_receptor"/>
</dbReference>
<dbReference type="GeneID" id="42025313"/>
<evidence type="ECO:0000313" key="2">
    <source>
        <dbReference type="EMBL" id="EXM09818.1"/>
    </source>
</evidence>
<proteinExistence type="predicted"/>
<dbReference type="InterPro" id="IPR013094">
    <property type="entry name" value="AB_hydrolase_3"/>
</dbReference>
<accession>X0K8R0</accession>